<name>U1N9L1_9EURY</name>
<dbReference type="EMBL" id="KE356560">
    <property type="protein sequence ID" value="ERG93460.1"/>
    <property type="molecule type" value="Genomic_DNA"/>
</dbReference>
<evidence type="ECO:0000313" key="2">
    <source>
        <dbReference type="Proteomes" id="UP000030649"/>
    </source>
</evidence>
<proteinExistence type="predicted"/>
<evidence type="ECO:0000313" key="1">
    <source>
        <dbReference type="EMBL" id="ERG93460.1"/>
    </source>
</evidence>
<dbReference type="AlphaFoldDB" id="U1N9L1"/>
<accession>U1N9L1</accession>
<organism evidence="1 2">
    <name type="scientific">Haloquadratum walsbyi J07HQW1</name>
    <dbReference type="NCBI Taxonomy" id="1238424"/>
    <lineage>
        <taxon>Archaea</taxon>
        <taxon>Methanobacteriati</taxon>
        <taxon>Methanobacteriota</taxon>
        <taxon>Stenosarchaea group</taxon>
        <taxon>Halobacteria</taxon>
        <taxon>Halobacteriales</taxon>
        <taxon>Haloferacaceae</taxon>
        <taxon>Haloquadratum</taxon>
    </lineage>
</organism>
<gene>
    <name evidence="1" type="ORF">J07HQW1_03522</name>
</gene>
<dbReference type="HOGENOM" id="CLU_2379356_0_0_2"/>
<protein>
    <submittedName>
        <fullName evidence="1">Uncharacterized protein</fullName>
    </submittedName>
</protein>
<reference evidence="1 2" key="1">
    <citation type="journal article" date="2013" name="PLoS ONE">
        <title>Assembly-driven community genomics of a hypersaline microbial ecosystem.</title>
        <authorList>
            <person name="Podell S."/>
            <person name="Ugalde J.A."/>
            <person name="Narasingarao P."/>
            <person name="Banfield J.F."/>
            <person name="Heidelberg K.B."/>
            <person name="Allen E.E."/>
        </authorList>
    </citation>
    <scope>NUCLEOTIDE SEQUENCE [LARGE SCALE GENOMIC DNA]</scope>
    <source>
        <strain evidence="2">J07HQW1</strain>
    </source>
</reference>
<sequence>MRVFGSSQPSFRKAACENGYRRVRIPVTLKPTRRAGMFSDSMGFAVSTPQDAHSFVSLGFDLLDVTAGEVSFVFERLGELPPRRILLVLSVLLC</sequence>
<dbReference type="Proteomes" id="UP000030649">
    <property type="component" value="Unassembled WGS sequence"/>
</dbReference>